<gene>
    <name evidence="14" type="primary">kdsC</name>
    <name evidence="13" type="ORF">B0181_02070</name>
    <name evidence="14" type="ORF">NCTC10293_02038</name>
</gene>
<dbReference type="Proteomes" id="UP000190435">
    <property type="component" value="Unassembled WGS sequence"/>
</dbReference>
<dbReference type="OrthoDB" id="9805604at2"/>
<dbReference type="InterPro" id="IPR050793">
    <property type="entry name" value="CMP-NeuNAc_synthase"/>
</dbReference>
<dbReference type="EMBL" id="MUXU01000017">
    <property type="protein sequence ID" value="OOR92089.1"/>
    <property type="molecule type" value="Genomic_DNA"/>
</dbReference>
<dbReference type="GO" id="GO:0046872">
    <property type="term" value="F:metal ion binding"/>
    <property type="evidence" value="ECO:0007669"/>
    <property type="project" value="UniProtKB-UniRule"/>
</dbReference>
<proteinExistence type="inferred from homology"/>
<comment type="cofactor">
    <cofactor evidence="2 11 12">
        <name>Mg(2+)</name>
        <dbReference type="ChEBI" id="CHEBI:18420"/>
    </cofactor>
</comment>
<feature type="binding site" evidence="12">
    <location>
        <position position="20"/>
    </location>
    <ligand>
        <name>substrate</name>
    </ligand>
</feature>
<evidence type="ECO:0000256" key="5">
    <source>
        <dbReference type="ARBA" id="ARBA00013066"/>
    </source>
</evidence>
<evidence type="ECO:0000256" key="11">
    <source>
        <dbReference type="PIRNR" id="PIRNR006118"/>
    </source>
</evidence>
<dbReference type="InterPro" id="IPR036412">
    <property type="entry name" value="HAD-like_sf"/>
</dbReference>
<dbReference type="STRING" id="34060.B0181_02070"/>
<evidence type="ECO:0000256" key="2">
    <source>
        <dbReference type="ARBA" id="ARBA00001946"/>
    </source>
</evidence>
<dbReference type="SFLD" id="SFLDG01138">
    <property type="entry name" value="C1.6.2:_Deoxy-d-mannose-octulo"/>
    <property type="match status" value="1"/>
</dbReference>
<reference evidence="13 15" key="1">
    <citation type="submission" date="2017-02" db="EMBL/GenBank/DDBJ databases">
        <title>Draft genome sequence of Moraxella caviae CCUG 355 type strain.</title>
        <authorList>
            <person name="Engstrom-Jakobsson H."/>
            <person name="Salva-Serra F."/>
            <person name="Thorell K."/>
            <person name="Gonzales-Siles L."/>
            <person name="Karlsson R."/>
            <person name="Boulund F."/>
            <person name="Engstrand L."/>
            <person name="Moore E."/>
        </authorList>
    </citation>
    <scope>NUCLEOTIDE SEQUENCE [LARGE SCALE GENOMIC DNA]</scope>
    <source>
        <strain evidence="13 15">CCUG 355</strain>
    </source>
</reference>
<dbReference type="PANTHER" id="PTHR21485">
    <property type="entry name" value="HAD SUPERFAMILY MEMBERS CMAS AND KDSC"/>
    <property type="match status" value="1"/>
</dbReference>
<name>A0A1T0A8Y1_9GAMM</name>
<dbReference type="Pfam" id="PF08282">
    <property type="entry name" value="Hydrolase_3"/>
    <property type="match status" value="1"/>
</dbReference>
<dbReference type="Gene3D" id="3.40.50.1000">
    <property type="entry name" value="HAD superfamily/HAD-like"/>
    <property type="match status" value="1"/>
</dbReference>
<comment type="subunit">
    <text evidence="4 11">Homotetramer.</text>
</comment>
<dbReference type="PANTHER" id="PTHR21485:SF3">
    <property type="entry name" value="N-ACYLNEURAMINATE CYTIDYLYLTRANSFERASE"/>
    <property type="match status" value="1"/>
</dbReference>
<keyword evidence="8 11" id="KW-0378">Hydrolase</keyword>
<evidence type="ECO:0000313" key="16">
    <source>
        <dbReference type="Proteomes" id="UP000255279"/>
    </source>
</evidence>
<evidence type="ECO:0000256" key="10">
    <source>
        <dbReference type="ARBA" id="ARBA00031051"/>
    </source>
</evidence>
<sequence length="174" mass="18793">MSTALYEKAKKIRLFAMDVDGILSDGKIIYNSYDVETKAFYVQDGVGLKALQDAGVVLAIITGRTSPMVERRARELGIHHVVQGRDDKFVALSALADELGLLLDECAYMGDDLPDLKAVREAGLGVSVPNGCSETRAVADFVTERTGGNGAVREACELVLKAKGCYDDFIAKFL</sequence>
<dbReference type="CDD" id="cd01630">
    <property type="entry name" value="HAD_KDO-like"/>
    <property type="match status" value="1"/>
</dbReference>
<keyword evidence="11" id="KW-0448">Lipopolysaccharide biosynthesis</keyword>
<dbReference type="RefSeq" id="WP_078275831.1">
    <property type="nucleotide sequence ID" value="NZ_CAACXO010000006.1"/>
</dbReference>
<dbReference type="GO" id="GO:0019143">
    <property type="term" value="F:3-deoxy-manno-octulosonate-8-phosphatase activity"/>
    <property type="evidence" value="ECO:0007669"/>
    <property type="project" value="UniProtKB-UniRule"/>
</dbReference>
<evidence type="ECO:0000313" key="14">
    <source>
        <dbReference type="EMBL" id="STZ14444.1"/>
    </source>
</evidence>
<comment type="catalytic activity">
    <reaction evidence="1 11">
        <text>3-deoxy-alpha-D-manno-2-octulosonate-8-phosphate + H2O = 3-deoxy-alpha-D-manno-oct-2-ulosonate + phosphate</text>
        <dbReference type="Rhea" id="RHEA:11500"/>
        <dbReference type="ChEBI" id="CHEBI:15377"/>
        <dbReference type="ChEBI" id="CHEBI:43474"/>
        <dbReference type="ChEBI" id="CHEBI:85985"/>
        <dbReference type="ChEBI" id="CHEBI:85986"/>
        <dbReference type="EC" id="3.1.3.45"/>
    </reaction>
</comment>
<comment type="similarity">
    <text evidence="3 11">Belongs to the KdsC family.</text>
</comment>
<comment type="function">
    <text evidence="11">Catalyzes the hydrolysis of 3-deoxy-D-manno-octulosonate 8-phosphate (KDO 8-P) to 3-deoxy-D-manno-octulosonate (KDO) and inorganic phosphate.</text>
</comment>
<dbReference type="EMBL" id="UGQE01000004">
    <property type="protein sequence ID" value="STZ14444.1"/>
    <property type="molecule type" value="Genomic_DNA"/>
</dbReference>
<dbReference type="GO" id="GO:0009103">
    <property type="term" value="P:lipopolysaccharide biosynthetic process"/>
    <property type="evidence" value="ECO:0007669"/>
    <property type="project" value="UniProtKB-UniRule"/>
</dbReference>
<evidence type="ECO:0000256" key="9">
    <source>
        <dbReference type="ARBA" id="ARBA00022842"/>
    </source>
</evidence>
<dbReference type="InterPro" id="IPR023214">
    <property type="entry name" value="HAD_sf"/>
</dbReference>
<dbReference type="SUPFAM" id="SSF56784">
    <property type="entry name" value="HAD-like"/>
    <property type="match status" value="1"/>
</dbReference>
<dbReference type="Proteomes" id="UP000255279">
    <property type="component" value="Unassembled WGS sequence"/>
</dbReference>
<keyword evidence="7 11" id="KW-0479">Metal-binding</keyword>
<organism evidence="13 15">
    <name type="scientific">Moraxella caviae</name>
    <dbReference type="NCBI Taxonomy" id="34060"/>
    <lineage>
        <taxon>Bacteria</taxon>
        <taxon>Pseudomonadati</taxon>
        <taxon>Pseudomonadota</taxon>
        <taxon>Gammaproteobacteria</taxon>
        <taxon>Moraxellales</taxon>
        <taxon>Moraxellaceae</taxon>
        <taxon>Moraxella</taxon>
    </lineage>
</organism>
<keyword evidence="15" id="KW-1185">Reference proteome</keyword>
<reference evidence="14 16" key="2">
    <citation type="submission" date="2018-06" db="EMBL/GenBank/DDBJ databases">
        <authorList>
            <consortium name="Pathogen Informatics"/>
            <person name="Doyle S."/>
        </authorList>
    </citation>
    <scope>NUCLEOTIDE SEQUENCE [LARGE SCALE GENOMIC DNA]</scope>
    <source>
        <strain evidence="14 16">NCTC10293</strain>
    </source>
</reference>
<accession>A0A1T0A8Y1</accession>
<dbReference type="GO" id="GO:0008781">
    <property type="term" value="F:N-acylneuraminate cytidylyltransferase activity"/>
    <property type="evidence" value="ECO:0007669"/>
    <property type="project" value="TreeGrafter"/>
</dbReference>
<dbReference type="PIRSF" id="PIRSF006118">
    <property type="entry name" value="KDO8-P_Ptase"/>
    <property type="match status" value="1"/>
</dbReference>
<evidence type="ECO:0000313" key="13">
    <source>
        <dbReference type="EMBL" id="OOR92089.1"/>
    </source>
</evidence>
<dbReference type="AlphaFoldDB" id="A0A1T0A8Y1"/>
<dbReference type="InterPro" id="IPR010023">
    <property type="entry name" value="KdsC_fam"/>
</dbReference>
<evidence type="ECO:0000256" key="1">
    <source>
        <dbReference type="ARBA" id="ARBA00000898"/>
    </source>
</evidence>
<dbReference type="SFLD" id="SFLDS00003">
    <property type="entry name" value="Haloacid_Dehalogenase"/>
    <property type="match status" value="1"/>
</dbReference>
<protein>
    <recommendedName>
        <fullName evidence="6 11">3-deoxy-D-manno-octulosonate 8-phosphate phosphatase KdsC</fullName>
        <ecNumber evidence="5 11">3.1.3.45</ecNumber>
    </recommendedName>
    <alternativeName>
        <fullName evidence="10 11">KDO 8-P phosphatase</fullName>
    </alternativeName>
</protein>
<evidence type="ECO:0000256" key="6">
    <source>
        <dbReference type="ARBA" id="ARBA00020092"/>
    </source>
</evidence>
<evidence type="ECO:0000313" key="15">
    <source>
        <dbReference type="Proteomes" id="UP000190435"/>
    </source>
</evidence>
<evidence type="ECO:0000256" key="7">
    <source>
        <dbReference type="ARBA" id="ARBA00022723"/>
    </source>
</evidence>
<evidence type="ECO:0000256" key="4">
    <source>
        <dbReference type="ARBA" id="ARBA00011881"/>
    </source>
</evidence>
<feature type="binding site" evidence="12">
    <location>
        <position position="111"/>
    </location>
    <ligand>
        <name>Mg(2+)</name>
        <dbReference type="ChEBI" id="CHEBI:18420"/>
    </ligand>
</feature>
<dbReference type="FunFam" id="3.40.50.1000:FF:000029">
    <property type="entry name" value="3-deoxy-D-manno-octulosonate 8-phosphate phosphatase KdsC"/>
    <property type="match status" value="1"/>
</dbReference>
<evidence type="ECO:0000256" key="12">
    <source>
        <dbReference type="PIRSR" id="PIRSR006118-2"/>
    </source>
</evidence>
<dbReference type="SFLD" id="SFLDG01136">
    <property type="entry name" value="C1.6:_Phosphoserine_Phosphatas"/>
    <property type="match status" value="1"/>
</dbReference>
<keyword evidence="9 11" id="KW-0460">Magnesium</keyword>
<evidence type="ECO:0000256" key="8">
    <source>
        <dbReference type="ARBA" id="ARBA00022801"/>
    </source>
</evidence>
<dbReference type="NCBIfam" id="TIGR01670">
    <property type="entry name" value="KdsC-phosphatas"/>
    <property type="match status" value="1"/>
</dbReference>
<evidence type="ECO:0000256" key="3">
    <source>
        <dbReference type="ARBA" id="ARBA00005893"/>
    </source>
</evidence>
<dbReference type="EC" id="3.1.3.45" evidence="5 11"/>
<feature type="binding site" evidence="12">
    <location>
        <position position="18"/>
    </location>
    <ligand>
        <name>Mg(2+)</name>
        <dbReference type="ChEBI" id="CHEBI:18420"/>
    </ligand>
</feature>